<reference evidence="2" key="1">
    <citation type="journal article" date="2019" name="Int. J. Syst. Evol. Microbiol.">
        <title>The Global Catalogue of Microorganisms (GCM) 10K type strain sequencing project: providing services to taxonomists for standard genome sequencing and annotation.</title>
        <authorList>
            <consortium name="The Broad Institute Genomics Platform"/>
            <consortium name="The Broad Institute Genome Sequencing Center for Infectious Disease"/>
            <person name="Wu L."/>
            <person name="Ma J."/>
        </authorList>
    </citation>
    <scope>NUCLEOTIDE SEQUENCE [LARGE SCALE GENOMIC DNA]</scope>
    <source>
        <strain evidence="2">JCM 17927</strain>
    </source>
</reference>
<keyword evidence="2" id="KW-1185">Reference proteome</keyword>
<dbReference type="RefSeq" id="WP_345242305.1">
    <property type="nucleotide sequence ID" value="NZ_BAABHD010000021.1"/>
</dbReference>
<organism evidence="1 2">
    <name type="scientific">Nibrella saemangeumensis</name>
    <dbReference type="NCBI Taxonomy" id="1084526"/>
    <lineage>
        <taxon>Bacteria</taxon>
        <taxon>Pseudomonadati</taxon>
        <taxon>Bacteroidota</taxon>
        <taxon>Cytophagia</taxon>
        <taxon>Cytophagales</taxon>
        <taxon>Spirosomataceae</taxon>
        <taxon>Nibrella</taxon>
    </lineage>
</organism>
<protein>
    <submittedName>
        <fullName evidence="1">Uncharacterized protein</fullName>
    </submittedName>
</protein>
<gene>
    <name evidence="1" type="ORF">GCM10023189_15870</name>
</gene>
<sequence length="83" mass="9241">MPKQDLIELGVPEQAVVAPFFGKGSQPVELGKYAGRVAGSQVWRVTNGKIRRMLPQAQNLPIGREPKERVYLRSSRLDQQPGN</sequence>
<dbReference type="Proteomes" id="UP001501175">
    <property type="component" value="Unassembled WGS sequence"/>
</dbReference>
<dbReference type="EMBL" id="BAABHD010000021">
    <property type="protein sequence ID" value="GAA4452451.1"/>
    <property type="molecule type" value="Genomic_DNA"/>
</dbReference>
<accession>A0ABP8ML06</accession>
<comment type="caution">
    <text evidence="1">The sequence shown here is derived from an EMBL/GenBank/DDBJ whole genome shotgun (WGS) entry which is preliminary data.</text>
</comment>
<evidence type="ECO:0000313" key="2">
    <source>
        <dbReference type="Proteomes" id="UP001501175"/>
    </source>
</evidence>
<proteinExistence type="predicted"/>
<name>A0ABP8ML06_9BACT</name>
<evidence type="ECO:0000313" key="1">
    <source>
        <dbReference type="EMBL" id="GAA4452451.1"/>
    </source>
</evidence>